<organism evidence="4 5">
    <name type="scientific">Sandaracinus amylolyticus</name>
    <dbReference type="NCBI Taxonomy" id="927083"/>
    <lineage>
        <taxon>Bacteria</taxon>
        <taxon>Pseudomonadati</taxon>
        <taxon>Myxococcota</taxon>
        <taxon>Polyangia</taxon>
        <taxon>Polyangiales</taxon>
        <taxon>Sandaracinaceae</taxon>
        <taxon>Sandaracinus</taxon>
    </lineage>
</organism>
<sequence>MQRARHARALHCAPRDMRASCVALIAFLSLALPARAQEVPRRAAEARDVWSEPNPGVRYLFRITTTPTELHALVVSLAHPGVRIVATRYDDRWTTVGDHARAHALAGAINGGFWGALQRPRGLAIGGGEAWPTSAADPEMGFFAIDARGRALVRAPGEAVADAELATLVDAVSGRPILVRAGAIDQAALDAFETANQRQPRTAVGLSEDRRTAILVVVDGRRPTSRGMTLYELARSMIELGAHDAINLDGGGSSEMYVARSGGVVNVPSRGRWELALGARTEDVRRDASGREERYVRGVEREVLNHLGVIAPEWPALAPTAFESALGGAPEIDAPSTHRLAPEPPPLRLGALRELVAPVVALAMLVLLGAIVIARRRRGAAPLVRSRGVPIANSER</sequence>
<evidence type="ECO:0000313" key="5">
    <source>
        <dbReference type="Proteomes" id="UP000034883"/>
    </source>
</evidence>
<dbReference type="PANTHER" id="PTHR40446:SF2">
    <property type="entry name" value="N-ACETYLGLUCOSAMINE-1-PHOSPHODIESTER ALPHA-N-ACETYLGLUCOSAMINIDASE"/>
    <property type="match status" value="1"/>
</dbReference>
<dbReference type="Pfam" id="PF09992">
    <property type="entry name" value="NAGPA"/>
    <property type="match status" value="1"/>
</dbReference>
<dbReference type="Proteomes" id="UP000034883">
    <property type="component" value="Chromosome"/>
</dbReference>
<dbReference type="EMBL" id="CP011125">
    <property type="protein sequence ID" value="AKF03981.1"/>
    <property type="molecule type" value="Genomic_DNA"/>
</dbReference>
<keyword evidence="5" id="KW-1185">Reference proteome</keyword>
<evidence type="ECO:0000313" key="4">
    <source>
        <dbReference type="EMBL" id="AKF03981.1"/>
    </source>
</evidence>
<evidence type="ECO:0000256" key="2">
    <source>
        <dbReference type="SAM" id="SignalP"/>
    </source>
</evidence>
<gene>
    <name evidence="4" type="ORF">DB32_001130</name>
</gene>
<dbReference type="PANTHER" id="PTHR40446">
    <property type="entry name" value="N-ACETYLGLUCOSAMINE-1-PHOSPHODIESTER ALPHA-N-ACETYLGLUCOSAMINIDASE"/>
    <property type="match status" value="1"/>
</dbReference>
<keyword evidence="1" id="KW-1133">Transmembrane helix</keyword>
<evidence type="ECO:0000259" key="3">
    <source>
        <dbReference type="Pfam" id="PF09992"/>
    </source>
</evidence>
<dbReference type="InterPro" id="IPR018711">
    <property type="entry name" value="NAGPA"/>
</dbReference>
<reference evidence="4 5" key="1">
    <citation type="submission" date="2015-03" db="EMBL/GenBank/DDBJ databases">
        <title>Genome assembly of Sandaracinus amylolyticus DSM 53668.</title>
        <authorList>
            <person name="Sharma G."/>
            <person name="Subramanian S."/>
        </authorList>
    </citation>
    <scope>NUCLEOTIDE SEQUENCE [LARGE SCALE GENOMIC DNA]</scope>
    <source>
        <strain evidence="4 5">DSM 53668</strain>
    </source>
</reference>
<evidence type="ECO:0000256" key="1">
    <source>
        <dbReference type="SAM" id="Phobius"/>
    </source>
</evidence>
<protein>
    <recommendedName>
        <fullName evidence="3">Phosphodiester glycosidase domain-containing protein</fullName>
    </recommendedName>
</protein>
<proteinExistence type="predicted"/>
<keyword evidence="2" id="KW-0732">Signal</keyword>
<keyword evidence="1" id="KW-0812">Transmembrane</keyword>
<feature type="transmembrane region" description="Helical" evidence="1">
    <location>
        <begin position="355"/>
        <end position="374"/>
    </location>
</feature>
<name>A0A0F6W001_9BACT</name>
<dbReference type="AlphaFoldDB" id="A0A0F6W001"/>
<dbReference type="KEGG" id="samy:DB32_001130"/>
<feature type="signal peptide" evidence="2">
    <location>
        <begin position="1"/>
        <end position="36"/>
    </location>
</feature>
<accession>A0A0F6W001</accession>
<feature type="domain" description="Phosphodiester glycosidase" evidence="3">
    <location>
        <begin position="107"/>
        <end position="274"/>
    </location>
</feature>
<feature type="chain" id="PRO_5002511609" description="Phosphodiester glycosidase domain-containing protein" evidence="2">
    <location>
        <begin position="37"/>
        <end position="396"/>
    </location>
</feature>
<keyword evidence="1" id="KW-0472">Membrane</keyword>
<dbReference type="STRING" id="927083.DB32_001130"/>